<dbReference type="CDD" id="cd02791">
    <property type="entry name" value="MopB_CT_Nitrate-R-NapA-like"/>
    <property type="match status" value="1"/>
</dbReference>
<dbReference type="SMART" id="SM00926">
    <property type="entry name" value="Molybdop_Fe4S4"/>
    <property type="match status" value="1"/>
</dbReference>
<dbReference type="InterPro" id="IPR041957">
    <property type="entry name" value="CT_Nitrate-R-NapA-like"/>
</dbReference>
<keyword evidence="11" id="KW-0408">Iron</keyword>
<dbReference type="SUPFAM" id="SSF50692">
    <property type="entry name" value="ADC-like"/>
    <property type="match status" value="1"/>
</dbReference>
<dbReference type="GO" id="GO:0016020">
    <property type="term" value="C:membrane"/>
    <property type="evidence" value="ECO:0007669"/>
    <property type="project" value="TreeGrafter"/>
</dbReference>
<evidence type="ECO:0000256" key="5">
    <source>
        <dbReference type="ARBA" id="ARBA00022505"/>
    </source>
</evidence>
<comment type="function">
    <text evidence="15">Catalytic subunit of the periplasmic nitrate reductase complex NapAB. Receives electrons from NapB and catalyzes the reduction of nitrate to nitrite.</text>
</comment>
<dbReference type="RefSeq" id="WP_007016486.1">
    <property type="nucleotide sequence ID" value="NZ_AAQH01000014.1"/>
</dbReference>
<dbReference type="Gene3D" id="3.40.50.740">
    <property type="match status" value="1"/>
</dbReference>
<dbReference type="GO" id="GO:0046872">
    <property type="term" value="F:metal ion binding"/>
    <property type="evidence" value="ECO:0007669"/>
    <property type="project" value="UniProtKB-KW"/>
</dbReference>
<dbReference type="InterPro" id="IPR050123">
    <property type="entry name" value="Prok_molybdopt-oxidoreductase"/>
</dbReference>
<dbReference type="PANTHER" id="PTHR43105">
    <property type="entry name" value="RESPIRATORY NITRATE REDUCTASE"/>
    <property type="match status" value="1"/>
</dbReference>
<keyword evidence="9" id="KW-0813">Transport</keyword>
<keyword evidence="9" id="KW-0249">Electron transport</keyword>
<comment type="cofactor">
    <cofactor evidence="2">
        <name>[4Fe-4S] cluster</name>
        <dbReference type="ChEBI" id="CHEBI:49883"/>
    </cofactor>
</comment>
<dbReference type="InterPro" id="IPR006656">
    <property type="entry name" value="Mopterin_OxRdtase"/>
</dbReference>
<dbReference type="GO" id="GO:0043546">
    <property type="term" value="F:molybdopterin cofactor binding"/>
    <property type="evidence" value="ECO:0007669"/>
    <property type="project" value="InterPro"/>
</dbReference>
<sequence>MNQAINTTCAYCGVGCGIKADVNKTTREISIIGSDQHPANYGRLCSKGTALGNTLEEKGRLLSPLVKGQKTSWSSAIDHVANGFQSIIEQHGPDAVAFYVSGQLLTEDYYVANKLMKGFMGSGNIDTNSRLCMSSSVVGHKRAFGTDTVPGCYEDFEKAKLITLVGSNTAWCHPVLFQRIKRYKANNPDVKVVVIDPRKTATCDIADLHIPLALGTDSWLFNGLLHYLADNDYLNQEFIYQHCNGFDAALESAASSSADLKHLSKILSVELTTLKTFFKWFANTEQAVTLYSQGVNQSSSGSDKVNTIINCHLATGRIGRPGMGPFSMTGQPNAMGGREVGGLANTLAAHLEFNDSDIEIVKTFWDAPNMAHKPGRMAVDMFEAIERGEIKAVWIMATNPVVSLPNADQIKRALNQAELVIVSDCIEKTDTTAYADVCLPALGWSEKDGTVTNSERRISRQRALLEPLGEAKPDWWIICQVAQAMGFKESFDYPDAASIFREHAQLSGYKNTPEERLRDFDISRLSSISSDDYDNLNPFQWPINDSYPQGRERFFAQGDFFTPDRKANFLAIEPNLPKEKTSKQYPLKLNTGRIRDQWHTMTRTALAAQLNQHINEPFLQMHPTDAQQQNVHTGQIVQVTSQWGQMLAKLEVTDNVKQGDVFAPMHWTEQLSSRGRINTVVNPHVDPFSKQPESKHTPVNVHAFDLSMYGLLLTRQDLSVVDCAYQVSIRGAHSQQYQLAHHQWPSDPEQQLLDWLNIRSQQDLEKRGWQWIHFADARRRNHRLAILNEHGRLEALAMIQSSAIDCSTTWLQQQFAKESLSGRDRQALLSGHAPAGEDVGNIVCACFSVGSKTIEGAIKQGCRSVSAVGERLKAGTNCGSCIPEIKQLIAKA</sequence>
<dbReference type="Pfam" id="PF00384">
    <property type="entry name" value="Molybdopterin"/>
    <property type="match status" value="1"/>
</dbReference>
<keyword evidence="19" id="KW-1185">Reference proteome</keyword>
<evidence type="ECO:0000256" key="10">
    <source>
        <dbReference type="ARBA" id="ARBA00023002"/>
    </source>
</evidence>
<dbReference type="CDD" id="cd02754">
    <property type="entry name" value="MopB_Nitrate-R-NapA-like"/>
    <property type="match status" value="1"/>
</dbReference>
<dbReference type="Gene3D" id="1.10.10.1100">
    <property type="entry name" value="BFD-like [2Fe-2S]-binding domain"/>
    <property type="match status" value="1"/>
</dbReference>
<dbReference type="STRING" id="207949.RED65_06197"/>
<accession>Q1N0E8</accession>
<dbReference type="GO" id="GO:0050140">
    <property type="term" value="F:nitrate reductase (cytochrome) activity"/>
    <property type="evidence" value="ECO:0007669"/>
    <property type="project" value="UniProtKB-EC"/>
</dbReference>
<keyword evidence="10" id="KW-0560">Oxidoreductase</keyword>
<keyword evidence="7" id="KW-0732">Signal</keyword>
<evidence type="ECO:0000256" key="16">
    <source>
        <dbReference type="ARBA" id="ARBA00067026"/>
    </source>
</evidence>
<comment type="caution">
    <text evidence="18">The sequence shown here is derived from an EMBL/GenBank/DDBJ whole genome shotgun (WGS) entry which is preliminary data.</text>
</comment>
<dbReference type="GO" id="GO:0045333">
    <property type="term" value="P:cellular respiration"/>
    <property type="evidence" value="ECO:0007669"/>
    <property type="project" value="UniProtKB-ARBA"/>
</dbReference>
<evidence type="ECO:0000256" key="9">
    <source>
        <dbReference type="ARBA" id="ARBA00022982"/>
    </source>
</evidence>
<dbReference type="HOGENOM" id="CLU_000422_13_4_6"/>
<dbReference type="InterPro" id="IPR006657">
    <property type="entry name" value="MoPterin_dinucl-bd_dom"/>
</dbReference>
<proteinExistence type="inferred from homology"/>
<evidence type="ECO:0000256" key="7">
    <source>
        <dbReference type="ARBA" id="ARBA00022729"/>
    </source>
</evidence>
<evidence type="ECO:0000313" key="19">
    <source>
        <dbReference type="Proteomes" id="UP000004263"/>
    </source>
</evidence>
<dbReference type="SUPFAM" id="SSF53706">
    <property type="entry name" value="Formate dehydrogenase/DMSO reductase, domains 1-3"/>
    <property type="match status" value="1"/>
</dbReference>
<keyword evidence="5" id="KW-0500">Molybdenum</keyword>
<dbReference type="FunFam" id="2.40.40.20:FF:000005">
    <property type="entry name" value="Periplasmic nitrate reductase"/>
    <property type="match status" value="1"/>
</dbReference>
<keyword evidence="8" id="KW-0574">Periplasm</keyword>
<evidence type="ECO:0000256" key="1">
    <source>
        <dbReference type="ARBA" id="ARBA00001942"/>
    </source>
</evidence>
<dbReference type="EMBL" id="AAQH01000014">
    <property type="protein sequence ID" value="EAT11716.1"/>
    <property type="molecule type" value="Genomic_DNA"/>
</dbReference>
<comment type="catalytic activity">
    <reaction evidence="14">
        <text>2 Fe(II)-[cytochrome] + nitrate + 2 H(+) = 2 Fe(III)-[cytochrome] + nitrite + H2O</text>
        <dbReference type="Rhea" id="RHEA:12909"/>
        <dbReference type="Rhea" id="RHEA-COMP:11777"/>
        <dbReference type="Rhea" id="RHEA-COMP:11778"/>
        <dbReference type="ChEBI" id="CHEBI:15377"/>
        <dbReference type="ChEBI" id="CHEBI:15378"/>
        <dbReference type="ChEBI" id="CHEBI:16301"/>
        <dbReference type="ChEBI" id="CHEBI:17632"/>
        <dbReference type="ChEBI" id="CHEBI:29033"/>
        <dbReference type="ChEBI" id="CHEBI:29034"/>
        <dbReference type="EC" id="1.9.6.1"/>
    </reaction>
</comment>
<evidence type="ECO:0000256" key="15">
    <source>
        <dbReference type="ARBA" id="ARBA00055000"/>
    </source>
</evidence>
<dbReference type="PANTHER" id="PTHR43105:SF9">
    <property type="entry name" value="NADPH-FE(3+) OXIDOREDUCTASE SUBUNIT ALPHA"/>
    <property type="match status" value="1"/>
</dbReference>
<evidence type="ECO:0000313" key="18">
    <source>
        <dbReference type="EMBL" id="EAT11716.1"/>
    </source>
</evidence>
<dbReference type="GO" id="GO:0051539">
    <property type="term" value="F:4 iron, 4 sulfur cluster binding"/>
    <property type="evidence" value="ECO:0007669"/>
    <property type="project" value="UniProtKB-KW"/>
</dbReference>
<dbReference type="Gene3D" id="2.20.25.90">
    <property type="entry name" value="ADC-like domains"/>
    <property type="match status" value="1"/>
</dbReference>
<keyword evidence="13" id="KW-0534">Nitrate assimilation</keyword>
<dbReference type="InterPro" id="IPR006963">
    <property type="entry name" value="Mopterin_OxRdtase_4Fe-4S_dom"/>
</dbReference>
<evidence type="ECO:0000256" key="8">
    <source>
        <dbReference type="ARBA" id="ARBA00022764"/>
    </source>
</evidence>
<comment type="cofactor">
    <cofactor evidence="1">
        <name>Mo-bis(molybdopterin guanine dinucleotide)</name>
        <dbReference type="ChEBI" id="CHEBI:60539"/>
    </cofactor>
</comment>
<evidence type="ECO:0000256" key="12">
    <source>
        <dbReference type="ARBA" id="ARBA00023014"/>
    </source>
</evidence>
<dbReference type="Gene3D" id="2.40.40.20">
    <property type="match status" value="1"/>
</dbReference>
<dbReference type="Proteomes" id="UP000004263">
    <property type="component" value="Unassembled WGS sequence"/>
</dbReference>
<evidence type="ECO:0000256" key="4">
    <source>
        <dbReference type="ARBA" id="ARBA00022485"/>
    </source>
</evidence>
<dbReference type="Gene3D" id="3.40.228.10">
    <property type="entry name" value="Dimethylsulfoxide Reductase, domain 2"/>
    <property type="match status" value="1"/>
</dbReference>
<dbReference type="Pfam" id="PF01568">
    <property type="entry name" value="Molydop_binding"/>
    <property type="match status" value="1"/>
</dbReference>
<gene>
    <name evidence="18" type="ORF">RED65_06197</name>
</gene>
<dbReference type="AlphaFoldDB" id="Q1N0E8"/>
<dbReference type="Pfam" id="PF04879">
    <property type="entry name" value="Molybdop_Fe4S4"/>
    <property type="match status" value="1"/>
</dbReference>
<dbReference type="GO" id="GO:1990204">
    <property type="term" value="C:oxidoreductase complex"/>
    <property type="evidence" value="ECO:0007669"/>
    <property type="project" value="UniProtKB-ARBA"/>
</dbReference>
<reference evidence="18 19" key="1">
    <citation type="submission" date="2006-03" db="EMBL/GenBank/DDBJ databases">
        <authorList>
            <person name="Pinhassi J."/>
            <person name="Pedros-Alio C."/>
            <person name="Ferriera S."/>
            <person name="Johnson J."/>
            <person name="Kravitz S."/>
            <person name="Halpern A."/>
            <person name="Remington K."/>
            <person name="Beeson K."/>
            <person name="Tran B."/>
            <person name="Rogers Y.-H."/>
            <person name="Friedman R."/>
            <person name="Venter J.C."/>
        </authorList>
    </citation>
    <scope>NUCLEOTIDE SEQUENCE [LARGE SCALE GENOMIC DNA]</scope>
    <source>
        <strain evidence="18 19">RED65</strain>
    </source>
</reference>
<dbReference type="EC" id="1.9.6.1" evidence="16"/>
<evidence type="ECO:0000256" key="6">
    <source>
        <dbReference type="ARBA" id="ARBA00022723"/>
    </source>
</evidence>
<evidence type="ECO:0000256" key="3">
    <source>
        <dbReference type="ARBA" id="ARBA00008747"/>
    </source>
</evidence>
<dbReference type="GO" id="GO:0042128">
    <property type="term" value="P:nitrate assimilation"/>
    <property type="evidence" value="ECO:0007669"/>
    <property type="project" value="UniProtKB-KW"/>
</dbReference>
<evidence type="ECO:0000256" key="2">
    <source>
        <dbReference type="ARBA" id="ARBA00001966"/>
    </source>
</evidence>
<protein>
    <recommendedName>
        <fullName evidence="16">nitrate reductase (cytochrome)</fullName>
        <ecNumber evidence="16">1.9.6.1</ecNumber>
    </recommendedName>
</protein>
<dbReference type="InterPro" id="IPR041854">
    <property type="entry name" value="BFD-like_2Fe2S-bd_dom_sf"/>
</dbReference>
<keyword evidence="6" id="KW-0479">Metal-binding</keyword>
<feature type="domain" description="4Fe-4S Mo/W bis-MGD-type" evidence="17">
    <location>
        <begin position="2"/>
        <end position="59"/>
    </location>
</feature>
<organism evidence="18 19">
    <name type="scientific">Bermanella marisrubri</name>
    <dbReference type="NCBI Taxonomy" id="207949"/>
    <lineage>
        <taxon>Bacteria</taxon>
        <taxon>Pseudomonadati</taxon>
        <taxon>Pseudomonadota</taxon>
        <taxon>Gammaproteobacteria</taxon>
        <taxon>Oceanospirillales</taxon>
        <taxon>Oceanospirillaceae</taxon>
        <taxon>Bermanella</taxon>
    </lineage>
</organism>
<evidence type="ECO:0000259" key="17">
    <source>
        <dbReference type="PROSITE" id="PS51669"/>
    </source>
</evidence>
<dbReference type="OrthoDB" id="9810782at2"/>
<dbReference type="PROSITE" id="PS51669">
    <property type="entry name" value="4FE4S_MOW_BIS_MGD"/>
    <property type="match status" value="1"/>
</dbReference>
<evidence type="ECO:0000256" key="13">
    <source>
        <dbReference type="ARBA" id="ARBA00023063"/>
    </source>
</evidence>
<dbReference type="InterPro" id="IPR009010">
    <property type="entry name" value="Asp_de-COase-like_dom_sf"/>
</dbReference>
<evidence type="ECO:0000256" key="14">
    <source>
        <dbReference type="ARBA" id="ARBA00052176"/>
    </source>
</evidence>
<dbReference type="InterPro" id="IPR007419">
    <property type="entry name" value="BFD-like_2Fe2S-bd_dom"/>
</dbReference>
<keyword evidence="4" id="KW-0004">4Fe-4S</keyword>
<dbReference type="Pfam" id="PF04324">
    <property type="entry name" value="Fer2_BFD"/>
    <property type="match status" value="1"/>
</dbReference>
<comment type="similarity">
    <text evidence="3">Belongs to the prokaryotic molybdopterin-containing oxidoreductase family. NasA/NapA/NarB subfamily.</text>
</comment>
<keyword evidence="12" id="KW-0411">Iron-sulfur</keyword>
<name>Q1N0E8_9GAMM</name>
<evidence type="ECO:0000256" key="11">
    <source>
        <dbReference type="ARBA" id="ARBA00023004"/>
    </source>
</evidence>